<reference evidence="1 2" key="1">
    <citation type="submission" date="2021-03" db="EMBL/GenBank/DDBJ databases">
        <title>Fibrella sp. HMF5405 genome sequencing and assembly.</title>
        <authorList>
            <person name="Kang H."/>
            <person name="Kim H."/>
            <person name="Bae S."/>
            <person name="Joh K."/>
        </authorList>
    </citation>
    <scope>NUCLEOTIDE SEQUENCE [LARGE SCALE GENOMIC DNA]</scope>
    <source>
        <strain evidence="1 2">HMF5405</strain>
    </source>
</reference>
<accession>A0ABS3JKC0</accession>
<dbReference type="Proteomes" id="UP000664628">
    <property type="component" value="Unassembled WGS sequence"/>
</dbReference>
<dbReference type="Gene3D" id="3.40.50.300">
    <property type="entry name" value="P-loop containing nucleotide triphosphate hydrolases"/>
    <property type="match status" value="1"/>
</dbReference>
<dbReference type="SUPFAM" id="SSF53795">
    <property type="entry name" value="PEP carboxykinase-like"/>
    <property type="match status" value="1"/>
</dbReference>
<sequence length="307" mass="34675">MFFYQAFGISIYSDISLPALAAVTEYTDTENPIIVREGSCPAELMSLSLHNGPNYQINESELLLTIPNIARYYVSRGISIIIEPLCTYWPSIYLYFYSNCLGAILLQRNILTMHVSGVFINPNEVLLLAAPSRTGKSTTALKLAELGYPLFTDDTATLRIINNSCYARASYPMSKLWKETIHQQQIYTESDKQLLHKTDLEKFGFMYHDAFVDAEVIVKGLVFLEEKGDKIKINLISESEKMGLVGINIYRNQWALAMRKQHLIFQFCIDVASSIPAWRACRPDSSDTFDSFAAQIDQQIINGYAVG</sequence>
<keyword evidence="2" id="KW-1185">Reference proteome</keyword>
<dbReference type="EMBL" id="JAFMYW010000003">
    <property type="protein sequence ID" value="MBO0949352.1"/>
    <property type="molecule type" value="Genomic_DNA"/>
</dbReference>
<dbReference type="RefSeq" id="WP_207329317.1">
    <property type="nucleotide sequence ID" value="NZ_JAFMYW010000003.1"/>
</dbReference>
<name>A0ABS3JKC0_9BACT</name>
<evidence type="ECO:0000313" key="1">
    <source>
        <dbReference type="EMBL" id="MBO0949352.1"/>
    </source>
</evidence>
<comment type="caution">
    <text evidence="1">The sequence shown here is derived from an EMBL/GenBank/DDBJ whole genome shotgun (WGS) entry which is preliminary data.</text>
</comment>
<evidence type="ECO:0000313" key="2">
    <source>
        <dbReference type="Proteomes" id="UP000664628"/>
    </source>
</evidence>
<protein>
    <recommendedName>
        <fullName evidence="3">HPr kinase</fullName>
    </recommendedName>
</protein>
<organism evidence="1 2">
    <name type="scientific">Fibrella forsythiae</name>
    <dbReference type="NCBI Taxonomy" id="2817061"/>
    <lineage>
        <taxon>Bacteria</taxon>
        <taxon>Pseudomonadati</taxon>
        <taxon>Bacteroidota</taxon>
        <taxon>Cytophagia</taxon>
        <taxon>Cytophagales</taxon>
        <taxon>Spirosomataceae</taxon>
        <taxon>Fibrella</taxon>
    </lineage>
</organism>
<gene>
    <name evidence="1" type="ORF">J2I46_12215</name>
</gene>
<proteinExistence type="predicted"/>
<evidence type="ECO:0008006" key="3">
    <source>
        <dbReference type="Google" id="ProtNLM"/>
    </source>
</evidence>
<dbReference type="InterPro" id="IPR027417">
    <property type="entry name" value="P-loop_NTPase"/>
</dbReference>